<dbReference type="Gene3D" id="1.20.1250.20">
    <property type="entry name" value="MFS general substrate transporter like domains"/>
    <property type="match status" value="2"/>
</dbReference>
<feature type="domain" description="Major facilitator superfamily (MFS) profile" evidence="7">
    <location>
        <begin position="44"/>
        <end position="366"/>
    </location>
</feature>
<evidence type="ECO:0000256" key="4">
    <source>
        <dbReference type="ARBA" id="ARBA00022989"/>
    </source>
</evidence>
<organism evidence="8 9">
    <name type="scientific">Marasmiellus scandens</name>
    <dbReference type="NCBI Taxonomy" id="2682957"/>
    <lineage>
        <taxon>Eukaryota</taxon>
        <taxon>Fungi</taxon>
        <taxon>Dikarya</taxon>
        <taxon>Basidiomycota</taxon>
        <taxon>Agaricomycotina</taxon>
        <taxon>Agaricomycetes</taxon>
        <taxon>Agaricomycetidae</taxon>
        <taxon>Agaricales</taxon>
        <taxon>Marasmiineae</taxon>
        <taxon>Omphalotaceae</taxon>
        <taxon>Marasmiellus</taxon>
    </lineage>
</organism>
<dbReference type="PANTHER" id="PTHR23501">
    <property type="entry name" value="MAJOR FACILITATOR SUPERFAMILY"/>
    <property type="match status" value="1"/>
</dbReference>
<gene>
    <name evidence="8" type="ORF">VKT23_015688</name>
</gene>
<sequence length="366" mass="39007">MTQGRESALSPNEKTLDDINQLRETIDLEDQSFPEHSTQKIWAIFAVLQLLLFVACVDQTSVNTSVPELVQALGNADTIGWVGTSFLIARCSSQMIPARFSDIFGRKVMLTVIIVIYIFANVLGGYARDSIWLFTARGVAGVGNGGINSLCMIVLADVVPLKDSAQYQGLLSMSIGLGNGLGPLIGGALSDASWRWVFCCGLLHALKAHTDLTFQIIALLIIGIAVGMTLQTVTVIAQAGAPSKDRAIVTGIRNTGLTLGGAIGLAACGNIRNTVVRRQLTLMTDIPRSVARKVVVSGIASARGELDSETYEQVLAAVMSGLHGVFSSFIPLVAGAMILSFCIENRRLSERRASRPNKDEEAVASS</sequence>
<evidence type="ECO:0000256" key="1">
    <source>
        <dbReference type="ARBA" id="ARBA00004127"/>
    </source>
</evidence>
<dbReference type="InterPro" id="IPR020846">
    <property type="entry name" value="MFS_dom"/>
</dbReference>
<dbReference type="SUPFAM" id="SSF103473">
    <property type="entry name" value="MFS general substrate transporter"/>
    <property type="match status" value="2"/>
</dbReference>
<keyword evidence="2" id="KW-0813">Transport</keyword>
<name>A0ABR1IWZ9_9AGAR</name>
<feature type="transmembrane region" description="Helical" evidence="6">
    <location>
        <begin position="108"/>
        <end position="127"/>
    </location>
</feature>
<dbReference type="Proteomes" id="UP001498398">
    <property type="component" value="Unassembled WGS sequence"/>
</dbReference>
<protein>
    <recommendedName>
        <fullName evidence="7">Major facilitator superfamily (MFS) profile domain-containing protein</fullName>
    </recommendedName>
</protein>
<evidence type="ECO:0000256" key="2">
    <source>
        <dbReference type="ARBA" id="ARBA00022448"/>
    </source>
</evidence>
<evidence type="ECO:0000256" key="5">
    <source>
        <dbReference type="ARBA" id="ARBA00023136"/>
    </source>
</evidence>
<evidence type="ECO:0000259" key="7">
    <source>
        <dbReference type="PROSITE" id="PS50850"/>
    </source>
</evidence>
<comment type="subcellular location">
    <subcellularLocation>
        <location evidence="1">Endomembrane system</location>
        <topology evidence="1">Multi-pass membrane protein</topology>
    </subcellularLocation>
</comment>
<dbReference type="InterPro" id="IPR036259">
    <property type="entry name" value="MFS_trans_sf"/>
</dbReference>
<keyword evidence="9" id="KW-1185">Reference proteome</keyword>
<keyword evidence="4 6" id="KW-1133">Transmembrane helix</keyword>
<dbReference type="PANTHER" id="PTHR23501:SF191">
    <property type="entry name" value="VACUOLAR BASIC AMINO ACID TRANSPORTER 4"/>
    <property type="match status" value="1"/>
</dbReference>
<feature type="transmembrane region" description="Helical" evidence="6">
    <location>
        <begin position="314"/>
        <end position="343"/>
    </location>
</feature>
<reference evidence="8 9" key="1">
    <citation type="submission" date="2024-01" db="EMBL/GenBank/DDBJ databases">
        <title>A draft genome for the cacao thread blight pathogen Marasmiellus scandens.</title>
        <authorList>
            <person name="Baruah I.K."/>
            <person name="Leung J."/>
            <person name="Bukari Y."/>
            <person name="Amoako-Attah I."/>
            <person name="Meinhardt L.W."/>
            <person name="Bailey B.A."/>
            <person name="Cohen S.P."/>
        </authorList>
    </citation>
    <scope>NUCLEOTIDE SEQUENCE [LARGE SCALE GENOMIC DNA]</scope>
    <source>
        <strain evidence="8 9">GH-19</strain>
    </source>
</reference>
<dbReference type="Pfam" id="PF07690">
    <property type="entry name" value="MFS_1"/>
    <property type="match status" value="1"/>
</dbReference>
<dbReference type="InterPro" id="IPR011701">
    <property type="entry name" value="MFS"/>
</dbReference>
<comment type="caution">
    <text evidence="8">The sequence shown here is derived from an EMBL/GenBank/DDBJ whole genome shotgun (WGS) entry which is preliminary data.</text>
</comment>
<dbReference type="EMBL" id="JBANRG010000054">
    <property type="protein sequence ID" value="KAK7443516.1"/>
    <property type="molecule type" value="Genomic_DNA"/>
</dbReference>
<evidence type="ECO:0000256" key="6">
    <source>
        <dbReference type="SAM" id="Phobius"/>
    </source>
</evidence>
<accession>A0ABR1IWZ9</accession>
<feature type="transmembrane region" description="Helical" evidence="6">
    <location>
        <begin position="216"/>
        <end position="237"/>
    </location>
</feature>
<keyword evidence="3 6" id="KW-0812">Transmembrane</keyword>
<proteinExistence type="predicted"/>
<evidence type="ECO:0000313" key="8">
    <source>
        <dbReference type="EMBL" id="KAK7443516.1"/>
    </source>
</evidence>
<keyword evidence="5 6" id="KW-0472">Membrane</keyword>
<dbReference type="PRINTS" id="PR01036">
    <property type="entry name" value="TCRTETB"/>
</dbReference>
<dbReference type="PROSITE" id="PS50850">
    <property type="entry name" value="MFS"/>
    <property type="match status" value="1"/>
</dbReference>
<evidence type="ECO:0000256" key="3">
    <source>
        <dbReference type="ARBA" id="ARBA00022692"/>
    </source>
</evidence>
<evidence type="ECO:0000313" key="9">
    <source>
        <dbReference type="Proteomes" id="UP001498398"/>
    </source>
</evidence>